<evidence type="ECO:0000256" key="1">
    <source>
        <dbReference type="ARBA" id="ARBA00004147"/>
    </source>
</evidence>
<comment type="subunit">
    <text evidence="17">Monomer. Homodimer. Homooligomer. Self-interaction correlates with nuclear localization and efficient activation of transcription.</text>
</comment>
<evidence type="ECO:0000256" key="6">
    <source>
        <dbReference type="ARBA" id="ARBA00022553"/>
    </source>
</evidence>
<keyword evidence="11 17" id="KW-0863">Zinc-finger</keyword>
<keyword evidence="9" id="KW-1090">Inhibition of host innate immune response by virus</keyword>
<reference evidence="18" key="1">
    <citation type="submission" date="2017-08" db="EMBL/GenBank/DDBJ databases">
        <title>Genetic Diversity of Begomoviruses Affecting Tomato (Solanum lycopersicum L.) in Jordan.</title>
        <authorList>
            <person name="Abu-Obaida M."/>
            <person name="Anfoka G."/>
            <person name="Altaleb M."/>
        </authorList>
    </citation>
    <scope>NUCLEOTIDE SEQUENCE</scope>
    <source>
        <strain evidence="18">Al-Humra</strain>
    </source>
</reference>
<keyword evidence="14 17" id="KW-0010">Activator</keyword>
<evidence type="ECO:0000256" key="3">
    <source>
        <dbReference type="ARBA" id="ARBA00007672"/>
    </source>
</evidence>
<keyword evidence="5 17" id="KW-0941">Suppressor of RNA silencing</keyword>
<proteinExistence type="inferred from homology"/>
<keyword evidence="15 17" id="KW-1035">Host cytoplasm</keyword>
<keyword evidence="7 17" id="KW-1048">Host nucleus</keyword>
<dbReference type="GO" id="GO:0052170">
    <property type="term" value="P:symbiont-mediated suppression of host innate immune response"/>
    <property type="evidence" value="ECO:0007669"/>
    <property type="project" value="UniProtKB-KW"/>
</dbReference>
<comment type="subcellular location">
    <subcellularLocation>
        <location evidence="2 17">Host cytoplasm</location>
    </subcellularLocation>
    <subcellularLocation>
        <location evidence="1 17">Host nucleus</location>
    </subcellularLocation>
</comment>
<dbReference type="EMBL" id="MF589176">
    <property type="protein sequence ID" value="AWV66955.1"/>
    <property type="molecule type" value="Genomic_DNA"/>
</dbReference>
<evidence type="ECO:0000256" key="15">
    <source>
        <dbReference type="ARBA" id="ARBA00023200"/>
    </source>
</evidence>
<keyword evidence="8 17" id="KW-0945">Host-virus interaction</keyword>
<evidence type="ECO:0000256" key="4">
    <source>
        <dbReference type="ARBA" id="ARBA00014388"/>
    </source>
</evidence>
<evidence type="ECO:0000256" key="12">
    <source>
        <dbReference type="ARBA" id="ARBA00022833"/>
    </source>
</evidence>
<organismHost>
    <name type="scientific">Solanum lycopersicum</name>
    <name type="common">Tomato</name>
    <name type="synonym">Lycopersicon esculentum</name>
    <dbReference type="NCBI Taxonomy" id="4081"/>
</organismHost>
<organismHost>
    <name type="scientific">Capsicum annuum</name>
    <name type="common">Capsicum pepper</name>
    <dbReference type="NCBI Taxonomy" id="4072"/>
</organismHost>
<evidence type="ECO:0000256" key="10">
    <source>
        <dbReference type="ARBA" id="ARBA00022723"/>
    </source>
</evidence>
<comment type="function">
    <text evidence="17">Strong activator of the late viral genes promoters. Acts as a suppressor of RNA-mediated gene silencing, also known as post-transcriptional gene silencing (PTGS), a mechanism of plant viral defense that limits the accumulation of viral RNAs. Also suppresses the host basal defense by interacting with and inhibiting SNF1 kinase, a key regulator of cell metabolism implicated in innate antiviral defense. Determines pathogenicity.</text>
</comment>
<evidence type="ECO:0000256" key="16">
    <source>
        <dbReference type="ARBA" id="ARBA00023280"/>
    </source>
</evidence>
<organismHost>
    <name type="scientific">Malva parviflora</name>
    <name type="common">Little mallow</name>
    <name type="synonym">Cheeseweed mallow</name>
    <dbReference type="NCBI Taxonomy" id="145753"/>
</organismHost>
<dbReference type="GO" id="GO:0019028">
    <property type="term" value="C:viral capsid"/>
    <property type="evidence" value="ECO:0007669"/>
    <property type="project" value="InterPro"/>
</dbReference>
<evidence type="ECO:0000256" key="7">
    <source>
        <dbReference type="ARBA" id="ARBA00022562"/>
    </source>
</evidence>
<dbReference type="GO" id="GO:0005198">
    <property type="term" value="F:structural molecule activity"/>
    <property type="evidence" value="ECO:0007669"/>
    <property type="project" value="InterPro"/>
</dbReference>
<dbReference type="GO" id="GO:0003677">
    <property type="term" value="F:DNA binding"/>
    <property type="evidence" value="ECO:0007669"/>
    <property type="project" value="UniProtKB-KW"/>
</dbReference>
<evidence type="ECO:0000256" key="13">
    <source>
        <dbReference type="ARBA" id="ARBA00023125"/>
    </source>
</evidence>
<evidence type="ECO:0000256" key="8">
    <source>
        <dbReference type="ARBA" id="ARBA00022581"/>
    </source>
</evidence>
<evidence type="ECO:0000256" key="11">
    <source>
        <dbReference type="ARBA" id="ARBA00022771"/>
    </source>
</evidence>
<organismHost>
    <name type="scientific">Cynanchum acutum</name>
    <dbReference type="NCBI Taxonomy" id="185024"/>
</organismHost>
<organismHost>
    <name type="scientific">Solanum nigrum</name>
    <name type="common">Black nightshade</name>
    <dbReference type="NCBI Taxonomy" id="4112"/>
</organismHost>
<keyword evidence="12 17" id="KW-0862">Zinc</keyword>
<comment type="similarity">
    <text evidence="3 17">Belongs to the geminiviridae transcriptional activator protein family.</text>
</comment>
<accession>A0A2Z4EVC7</accession>
<evidence type="ECO:0000256" key="2">
    <source>
        <dbReference type="ARBA" id="ARBA00004192"/>
    </source>
</evidence>
<dbReference type="PRINTS" id="PR00230">
    <property type="entry name" value="GEMCOATAL2"/>
</dbReference>
<dbReference type="GO" id="GO:0042025">
    <property type="term" value="C:host cell nucleus"/>
    <property type="evidence" value="ECO:0007669"/>
    <property type="project" value="UniProtKB-SubCell"/>
</dbReference>
<protein>
    <recommendedName>
        <fullName evidence="4 17">Transcriptional activator protein</fullName>
        <shortName evidence="17">TrAP</shortName>
    </recommendedName>
</protein>
<name>A0A2Z4EVC7_TYCSV</name>
<sequence>MLRMRSSSPSTSHCSQIPIKIQHHIAKKRQVRRRRVDLDCGCSYYIHLDCINHGFTHRGVHHCASSNEWRLYLRDNKSPIFQDNQTQSEPIQQHVQHTNIPNQIQPQLEEGTGDSQMFSQLQHLDDLTVSDWSFFKSL</sequence>
<dbReference type="GO" id="GO:0008270">
    <property type="term" value="F:zinc ion binding"/>
    <property type="evidence" value="ECO:0007669"/>
    <property type="project" value="UniProtKB-KW"/>
</dbReference>
<evidence type="ECO:0000256" key="14">
    <source>
        <dbReference type="ARBA" id="ARBA00023159"/>
    </source>
</evidence>
<keyword evidence="6" id="KW-0597">Phosphoprotein</keyword>
<dbReference type="InterPro" id="IPR000942">
    <property type="entry name" value="Gemini_AL2"/>
</dbReference>
<evidence type="ECO:0000256" key="17">
    <source>
        <dbReference type="RuleBase" id="RU363028"/>
    </source>
</evidence>
<evidence type="ECO:0000256" key="9">
    <source>
        <dbReference type="ARBA" id="ARBA00022632"/>
    </source>
</evidence>
<dbReference type="Pfam" id="PF01440">
    <property type="entry name" value="Gemini_AL2"/>
    <property type="match status" value="1"/>
</dbReference>
<organismHost>
    <name type="scientific">Sinapis arvensis</name>
    <dbReference type="NCBI Taxonomy" id="29728"/>
</organismHost>
<keyword evidence="16" id="KW-0899">Viral immunoevasion</keyword>
<keyword evidence="10 17" id="KW-0479">Metal-binding</keyword>
<dbReference type="GO" id="GO:0030430">
    <property type="term" value="C:host cell cytoplasm"/>
    <property type="evidence" value="ECO:0007669"/>
    <property type="project" value="UniProtKB-SubCell"/>
</dbReference>
<organism evidence="18">
    <name type="scientific">Tomato yellow leaf curl Sardinia virus</name>
    <name type="common">TYLCSV</name>
    <dbReference type="NCBI Taxonomy" id="123735"/>
    <lineage>
        <taxon>Viruses</taxon>
        <taxon>Monodnaviria</taxon>
        <taxon>Shotokuvirae</taxon>
        <taxon>Cressdnaviricota</taxon>
        <taxon>Repensiviricetes</taxon>
        <taxon>Geplafuvirales</taxon>
        <taxon>Geminiviridae</taxon>
        <taxon>Begomovirus</taxon>
        <taxon>Begomovirus solanumflavusardiniaense</taxon>
    </lineage>
</organism>
<comment type="domain">
    <text evidence="17">The zinc finger and the transactivation region are involved in PTGS suppression.</text>
</comment>
<keyword evidence="13 17" id="KW-0238">DNA-binding</keyword>
<evidence type="ECO:0000256" key="5">
    <source>
        <dbReference type="ARBA" id="ARBA00022463"/>
    </source>
</evidence>
<evidence type="ECO:0000313" key="18">
    <source>
        <dbReference type="EMBL" id="AWV66955.1"/>
    </source>
</evidence>